<accession>A0A271LEG0</accession>
<dbReference type="AlphaFoldDB" id="A0A271LEG0"/>
<dbReference type="InterPro" id="IPR036390">
    <property type="entry name" value="WH_DNA-bd_sf"/>
</dbReference>
<protein>
    <submittedName>
        <fullName evidence="1">Helix-turn-helix domain-containing protein</fullName>
    </submittedName>
</protein>
<dbReference type="Gene3D" id="1.10.10.10">
    <property type="entry name" value="Winged helix-like DNA-binding domain superfamily/Winged helix DNA-binding domain"/>
    <property type="match status" value="1"/>
</dbReference>
<reference evidence="1 2" key="1">
    <citation type="submission" date="2017-08" db="EMBL/GenBank/DDBJ databases">
        <title>Mesorhizobium wenxinae sp. nov., a novel rhizobial species isolated from root nodules of chickpea (Cicer arietinum L.).</title>
        <authorList>
            <person name="Zhang J."/>
        </authorList>
    </citation>
    <scope>NUCLEOTIDE SEQUENCE [LARGE SCALE GENOMIC DNA]</scope>
    <source>
        <strain evidence="1 2">SDW018</strain>
    </source>
</reference>
<sequence>MDSLITAAARALATGDPLGALKRVALRDDAPALALRGIAMAQLGDLVRAKALLKSAARAFGPKEAVARARCVVAEAEIALVSRDLGWPAKALDAARSTLEKHGDHVNAAHARNLEARRLLLIGRLDEAESRLAGFDPTTLPPASRAAHELVIAGLAIRRLRTKAARVALARAEHAARQADIPALTAEVEGASLVMNTPAARLIARGEERPLLLEEVEALLTSGALVVDACRNVVRDAGMIVSLATRPVLFALARTLGEAWPADVPRSTLVARAFGGKHADESHRARLRVEVGRLRVELRSLADVSATKRGFALKPRRPRDVVVLAPPVDEQHAAVLAFLADGESWSSSALAIALGASSRTVQRSLEQLAAAGKVQSFGRGRARRWMTPPVPGFPTILLLPGSLSGY</sequence>
<dbReference type="InterPro" id="IPR036388">
    <property type="entry name" value="WH-like_DNA-bd_sf"/>
</dbReference>
<dbReference type="SUPFAM" id="SSF48452">
    <property type="entry name" value="TPR-like"/>
    <property type="match status" value="1"/>
</dbReference>
<dbReference type="OrthoDB" id="9812210at2"/>
<name>A0A271LEG0_9HYPH</name>
<proteinExistence type="predicted"/>
<keyword evidence="2" id="KW-1185">Reference proteome</keyword>
<dbReference type="Proteomes" id="UP000216442">
    <property type="component" value="Unassembled WGS sequence"/>
</dbReference>
<evidence type="ECO:0000313" key="1">
    <source>
        <dbReference type="EMBL" id="PAQ06492.1"/>
    </source>
</evidence>
<dbReference type="InterPro" id="IPR011990">
    <property type="entry name" value="TPR-like_helical_dom_sf"/>
</dbReference>
<dbReference type="RefSeq" id="WP_095495142.1">
    <property type="nucleotide sequence ID" value="NZ_NPKJ01000066.1"/>
</dbReference>
<gene>
    <name evidence="1" type="ORF">CIT26_25440</name>
</gene>
<comment type="caution">
    <text evidence="1">The sequence shown here is derived from an EMBL/GenBank/DDBJ whole genome shotgun (WGS) entry which is preliminary data.</text>
</comment>
<organism evidence="1 2">
    <name type="scientific">Mesorhizobium temperatum</name>
    <dbReference type="NCBI Taxonomy" id="241416"/>
    <lineage>
        <taxon>Bacteria</taxon>
        <taxon>Pseudomonadati</taxon>
        <taxon>Pseudomonadota</taxon>
        <taxon>Alphaproteobacteria</taxon>
        <taxon>Hyphomicrobiales</taxon>
        <taxon>Phyllobacteriaceae</taxon>
        <taxon>Mesorhizobium</taxon>
    </lineage>
</organism>
<dbReference type="SUPFAM" id="SSF46785">
    <property type="entry name" value="Winged helix' DNA-binding domain"/>
    <property type="match status" value="1"/>
</dbReference>
<evidence type="ECO:0000313" key="2">
    <source>
        <dbReference type="Proteomes" id="UP000216442"/>
    </source>
</evidence>
<dbReference type="EMBL" id="NPKJ01000066">
    <property type="protein sequence ID" value="PAQ06492.1"/>
    <property type="molecule type" value="Genomic_DNA"/>
</dbReference>